<dbReference type="PROSITE" id="PS50801">
    <property type="entry name" value="STAS"/>
    <property type="match status" value="1"/>
</dbReference>
<keyword evidence="3" id="KW-1185">Reference proteome</keyword>
<protein>
    <submittedName>
        <fullName evidence="2">STAS domain-containing protein</fullName>
    </submittedName>
</protein>
<dbReference type="InterPro" id="IPR002645">
    <property type="entry name" value="STAS_dom"/>
</dbReference>
<dbReference type="InterPro" id="IPR036513">
    <property type="entry name" value="STAS_dom_sf"/>
</dbReference>
<evidence type="ECO:0000313" key="3">
    <source>
        <dbReference type="Proteomes" id="UP000546126"/>
    </source>
</evidence>
<dbReference type="RefSeq" id="WP_175603278.1">
    <property type="nucleotide sequence ID" value="NZ_JABWGO010000007.1"/>
</dbReference>
<dbReference type="CDD" id="cd07043">
    <property type="entry name" value="STAS_anti-anti-sigma_factors"/>
    <property type="match status" value="1"/>
</dbReference>
<dbReference type="AlphaFoldDB" id="A0A7Y6IST7"/>
<feature type="domain" description="STAS" evidence="1">
    <location>
        <begin position="45"/>
        <end position="93"/>
    </location>
</feature>
<dbReference type="Proteomes" id="UP000546126">
    <property type="component" value="Unassembled WGS sequence"/>
</dbReference>
<proteinExistence type="predicted"/>
<comment type="caution">
    <text evidence="2">The sequence shown here is derived from an EMBL/GenBank/DDBJ whole genome shotgun (WGS) entry which is preliminary data.</text>
</comment>
<organism evidence="2 3">
    <name type="scientific">Nonomuraea rhodomycinica</name>
    <dbReference type="NCBI Taxonomy" id="1712872"/>
    <lineage>
        <taxon>Bacteria</taxon>
        <taxon>Bacillati</taxon>
        <taxon>Actinomycetota</taxon>
        <taxon>Actinomycetes</taxon>
        <taxon>Streptosporangiales</taxon>
        <taxon>Streptosporangiaceae</taxon>
        <taxon>Nonomuraea</taxon>
    </lineage>
</organism>
<sequence>MSGDTDTNERLLYADRLVRISLRMPLRDPRTTPHLLFATAGTGPVVTLVGEIDVSNCEALTRALTACRAGGGHVTVDTGRLSFIDLAGLRALIMPALPAPQRWVRLRNVTPYQERLLQLIGWLYELDPEPDSAAPQATP</sequence>
<evidence type="ECO:0000313" key="2">
    <source>
        <dbReference type="EMBL" id="NUW43766.1"/>
    </source>
</evidence>
<dbReference type="Pfam" id="PF13466">
    <property type="entry name" value="STAS_2"/>
    <property type="match status" value="1"/>
</dbReference>
<gene>
    <name evidence="2" type="ORF">HT134_27075</name>
</gene>
<dbReference type="Gene3D" id="3.30.750.24">
    <property type="entry name" value="STAS domain"/>
    <property type="match status" value="1"/>
</dbReference>
<dbReference type="InterPro" id="IPR058548">
    <property type="entry name" value="MlaB-like_STAS"/>
</dbReference>
<evidence type="ECO:0000259" key="1">
    <source>
        <dbReference type="PROSITE" id="PS50801"/>
    </source>
</evidence>
<dbReference type="SUPFAM" id="SSF52091">
    <property type="entry name" value="SpoIIaa-like"/>
    <property type="match status" value="1"/>
</dbReference>
<reference evidence="2 3" key="1">
    <citation type="submission" date="2020-06" db="EMBL/GenBank/DDBJ databases">
        <authorList>
            <person name="Chanama M."/>
        </authorList>
    </citation>
    <scope>NUCLEOTIDE SEQUENCE [LARGE SCALE GENOMIC DNA]</scope>
    <source>
        <strain evidence="2 3">TBRC6557</strain>
    </source>
</reference>
<accession>A0A7Y6IST7</accession>
<name>A0A7Y6IST7_9ACTN</name>
<dbReference type="EMBL" id="JABWGO010000007">
    <property type="protein sequence ID" value="NUW43766.1"/>
    <property type="molecule type" value="Genomic_DNA"/>
</dbReference>